<keyword evidence="4" id="KW-1185">Reference proteome</keyword>
<keyword evidence="1" id="KW-0812">Transmembrane</keyword>
<feature type="transmembrane region" description="Helical" evidence="1">
    <location>
        <begin position="58"/>
        <end position="77"/>
    </location>
</feature>
<dbReference type="EMBL" id="CP041690">
    <property type="protein sequence ID" value="QEE22811.1"/>
    <property type="molecule type" value="Genomic_DNA"/>
</dbReference>
<dbReference type="Pfam" id="PF04892">
    <property type="entry name" value="VanZ"/>
    <property type="match status" value="1"/>
</dbReference>
<feature type="transmembrane region" description="Helical" evidence="1">
    <location>
        <begin position="97"/>
        <end position="118"/>
    </location>
</feature>
<gene>
    <name evidence="3" type="ORF">FNA67_15410</name>
</gene>
<keyword evidence="1" id="KW-1133">Transmembrane helix</keyword>
<dbReference type="PIRSF" id="PIRSF033367">
    <property type="entry name" value="UCP033367_VanZ"/>
    <property type="match status" value="1"/>
</dbReference>
<proteinExistence type="predicted"/>
<evidence type="ECO:0000313" key="4">
    <source>
        <dbReference type="Proteomes" id="UP000321062"/>
    </source>
</evidence>
<keyword evidence="1" id="KW-0472">Membrane</keyword>
<evidence type="ECO:0000313" key="3">
    <source>
        <dbReference type="EMBL" id="QEE22811.1"/>
    </source>
</evidence>
<dbReference type="AlphaFoldDB" id="A0A5B9DTM5"/>
<dbReference type="OrthoDB" id="8101133at2"/>
<reference evidence="3 4" key="1">
    <citation type="journal article" date="2015" name="Int. J. Syst. Evol. Microbiol.">
        <title>Youhaiella tibetensis gen. nov., sp. nov., isolated from subsurface sediment.</title>
        <authorList>
            <person name="Wang Y.X."/>
            <person name="Huang F.Q."/>
            <person name="Nogi Y."/>
            <person name="Pang S.J."/>
            <person name="Wang P.K."/>
            <person name="Lv J."/>
        </authorList>
    </citation>
    <scope>NUCLEOTIDE SEQUENCE [LARGE SCALE GENOMIC DNA]</scope>
    <source>
        <strain evidence="4">fig4</strain>
    </source>
</reference>
<dbReference type="KEGG" id="yti:FNA67_15410"/>
<dbReference type="Proteomes" id="UP000321062">
    <property type="component" value="Chromosome"/>
</dbReference>
<protein>
    <submittedName>
        <fullName evidence="3">VanZ family protein</fullName>
    </submittedName>
</protein>
<dbReference type="InterPro" id="IPR006976">
    <property type="entry name" value="VanZ-like"/>
</dbReference>
<feature type="domain" description="VanZ-like" evidence="2">
    <location>
        <begin position="36"/>
        <end position="101"/>
    </location>
</feature>
<feature type="transmembrane region" description="Helical" evidence="1">
    <location>
        <begin position="33"/>
        <end position="51"/>
    </location>
</feature>
<evidence type="ECO:0000256" key="1">
    <source>
        <dbReference type="SAM" id="Phobius"/>
    </source>
</evidence>
<name>A0A5B9DTM5_9HYPH</name>
<sequence length="127" mass="14028">MRALARPLAWLLLLALLYVTVSPIEWRPMTGEPANIERFAAFALVGFVFVLGYPRHWWLVLAIMVGSAFLFELAQLIAPGRHAHLKDALIKAGGGSVGIAAGVVANFIVGRFAAYILWTRRNRRTLS</sequence>
<dbReference type="InterPro" id="IPR017015">
    <property type="entry name" value="UCP033367_VanZ"/>
</dbReference>
<accession>A0A5B9DTM5</accession>
<evidence type="ECO:0000259" key="2">
    <source>
        <dbReference type="Pfam" id="PF04892"/>
    </source>
</evidence>
<organism evidence="3 4">
    <name type="scientific">Paradevosia tibetensis</name>
    <dbReference type="NCBI Taxonomy" id="1447062"/>
    <lineage>
        <taxon>Bacteria</taxon>
        <taxon>Pseudomonadati</taxon>
        <taxon>Pseudomonadota</taxon>
        <taxon>Alphaproteobacteria</taxon>
        <taxon>Hyphomicrobiales</taxon>
        <taxon>Devosiaceae</taxon>
        <taxon>Paradevosia</taxon>
    </lineage>
</organism>